<keyword evidence="4" id="KW-1015">Disulfide bond</keyword>
<dbReference type="PANTHER" id="PTHR42852:SF6">
    <property type="entry name" value="THIOL:DISULFIDE INTERCHANGE PROTEIN DSBE"/>
    <property type="match status" value="1"/>
</dbReference>
<dbReference type="NCBIfam" id="NF002854">
    <property type="entry name" value="PRK03147.1"/>
    <property type="match status" value="1"/>
</dbReference>
<evidence type="ECO:0000313" key="7">
    <source>
        <dbReference type="EMBL" id="PWK14431.1"/>
    </source>
</evidence>
<feature type="domain" description="Thioredoxin" evidence="6">
    <location>
        <begin position="38"/>
        <end position="177"/>
    </location>
</feature>
<keyword evidence="3" id="KW-0735">Signal-anchor</keyword>
<keyword evidence="5" id="KW-0676">Redox-active center</keyword>
<dbReference type="InterPro" id="IPR000866">
    <property type="entry name" value="AhpC/TSA"/>
</dbReference>
<dbReference type="PROSITE" id="PS00194">
    <property type="entry name" value="THIOREDOXIN_1"/>
    <property type="match status" value="1"/>
</dbReference>
<evidence type="ECO:0000313" key="8">
    <source>
        <dbReference type="Proteomes" id="UP000245634"/>
    </source>
</evidence>
<comment type="subcellular location">
    <subcellularLocation>
        <location evidence="1">Cell envelope</location>
    </subcellularLocation>
</comment>
<dbReference type="GO" id="GO:0016491">
    <property type="term" value="F:oxidoreductase activity"/>
    <property type="evidence" value="ECO:0007669"/>
    <property type="project" value="InterPro"/>
</dbReference>
<evidence type="ECO:0000256" key="2">
    <source>
        <dbReference type="ARBA" id="ARBA00022748"/>
    </source>
</evidence>
<gene>
    <name evidence="7" type="ORF">C7459_105189</name>
</gene>
<dbReference type="EMBL" id="QGGL01000005">
    <property type="protein sequence ID" value="PWK14431.1"/>
    <property type="molecule type" value="Genomic_DNA"/>
</dbReference>
<dbReference type="RefSeq" id="WP_109687928.1">
    <property type="nucleotide sequence ID" value="NZ_QGGL01000005.1"/>
</dbReference>
<evidence type="ECO:0000256" key="5">
    <source>
        <dbReference type="ARBA" id="ARBA00023284"/>
    </source>
</evidence>
<dbReference type="InterPro" id="IPR017937">
    <property type="entry name" value="Thioredoxin_CS"/>
</dbReference>
<dbReference type="GO" id="GO:0030313">
    <property type="term" value="C:cell envelope"/>
    <property type="evidence" value="ECO:0007669"/>
    <property type="project" value="UniProtKB-SubCell"/>
</dbReference>
<dbReference type="PROSITE" id="PS51352">
    <property type="entry name" value="THIOREDOXIN_2"/>
    <property type="match status" value="1"/>
</dbReference>
<dbReference type="InterPro" id="IPR050553">
    <property type="entry name" value="Thioredoxin_ResA/DsbE_sf"/>
</dbReference>
<keyword evidence="8" id="KW-1185">Reference proteome</keyword>
<keyword evidence="3" id="KW-0812">Transmembrane</keyword>
<dbReference type="Gene3D" id="3.40.30.10">
    <property type="entry name" value="Glutaredoxin"/>
    <property type="match status" value="1"/>
</dbReference>
<name>A0A316DAA8_9BACL</name>
<dbReference type="PANTHER" id="PTHR42852">
    <property type="entry name" value="THIOL:DISULFIDE INTERCHANGE PROTEIN DSBE"/>
    <property type="match status" value="1"/>
</dbReference>
<dbReference type="SUPFAM" id="SSF52833">
    <property type="entry name" value="Thioredoxin-like"/>
    <property type="match status" value="1"/>
</dbReference>
<dbReference type="GO" id="GO:0017004">
    <property type="term" value="P:cytochrome complex assembly"/>
    <property type="evidence" value="ECO:0007669"/>
    <property type="project" value="UniProtKB-KW"/>
</dbReference>
<keyword evidence="2" id="KW-0201">Cytochrome c-type biogenesis</keyword>
<dbReference type="AlphaFoldDB" id="A0A316DAA8"/>
<dbReference type="OrthoDB" id="25753at2"/>
<comment type="caution">
    <text evidence="7">The sequence shown here is derived from an EMBL/GenBank/DDBJ whole genome shotgun (WGS) entry which is preliminary data.</text>
</comment>
<accession>A0A316DAA8</accession>
<reference evidence="7 8" key="1">
    <citation type="submission" date="2018-05" db="EMBL/GenBank/DDBJ databases">
        <title>Genomic Encyclopedia of Type Strains, Phase IV (KMG-IV): sequencing the most valuable type-strain genomes for metagenomic binning, comparative biology and taxonomic classification.</title>
        <authorList>
            <person name="Goeker M."/>
        </authorList>
    </citation>
    <scope>NUCLEOTIDE SEQUENCE [LARGE SCALE GENOMIC DNA]</scope>
    <source>
        <strain evidence="7 8">DSM 18773</strain>
    </source>
</reference>
<dbReference type="InterPro" id="IPR036249">
    <property type="entry name" value="Thioredoxin-like_sf"/>
</dbReference>
<dbReference type="CDD" id="cd02966">
    <property type="entry name" value="TlpA_like_family"/>
    <property type="match status" value="1"/>
</dbReference>
<dbReference type="Proteomes" id="UP000245634">
    <property type="component" value="Unassembled WGS sequence"/>
</dbReference>
<evidence type="ECO:0000256" key="4">
    <source>
        <dbReference type="ARBA" id="ARBA00023157"/>
    </source>
</evidence>
<evidence type="ECO:0000256" key="1">
    <source>
        <dbReference type="ARBA" id="ARBA00004196"/>
    </source>
</evidence>
<dbReference type="GO" id="GO:0016209">
    <property type="term" value="F:antioxidant activity"/>
    <property type="evidence" value="ECO:0007669"/>
    <property type="project" value="InterPro"/>
</dbReference>
<protein>
    <submittedName>
        <fullName evidence="7">Peroxiredoxin</fullName>
    </submittedName>
</protein>
<evidence type="ECO:0000259" key="6">
    <source>
        <dbReference type="PROSITE" id="PS51352"/>
    </source>
</evidence>
<evidence type="ECO:0000256" key="3">
    <source>
        <dbReference type="ARBA" id="ARBA00022968"/>
    </source>
</evidence>
<dbReference type="Pfam" id="PF00578">
    <property type="entry name" value="AhpC-TSA"/>
    <property type="match status" value="1"/>
</dbReference>
<sequence>MSNRSSLSRNITILVLFLAAIGMMFAVVQSTKKEPTVLEIGQAAPDFQLQTLDGKPVKLSDYKGKVVLLNFWASWCEPCRQEMPDIEKAYQAYKDQGVVVLGSNLRENNVSVKGFVDNMGLTFPIVMDKDGNLATQTYKVKPIPTSFFIDKAGILRQKAEMPMSYSFIEQNVKALLD</sequence>
<proteinExistence type="predicted"/>
<dbReference type="InterPro" id="IPR013766">
    <property type="entry name" value="Thioredoxin_domain"/>
</dbReference>
<organism evidence="7 8">
    <name type="scientific">Tumebacillus permanentifrigoris</name>
    <dbReference type="NCBI Taxonomy" id="378543"/>
    <lineage>
        <taxon>Bacteria</taxon>
        <taxon>Bacillati</taxon>
        <taxon>Bacillota</taxon>
        <taxon>Bacilli</taxon>
        <taxon>Bacillales</taxon>
        <taxon>Alicyclobacillaceae</taxon>
        <taxon>Tumebacillus</taxon>
    </lineage>
</organism>